<organism evidence="1 2">
    <name type="scientific">Rhodnius prolixus</name>
    <name type="common">Triatomid bug</name>
    <dbReference type="NCBI Taxonomy" id="13249"/>
    <lineage>
        <taxon>Eukaryota</taxon>
        <taxon>Metazoa</taxon>
        <taxon>Ecdysozoa</taxon>
        <taxon>Arthropoda</taxon>
        <taxon>Hexapoda</taxon>
        <taxon>Insecta</taxon>
        <taxon>Pterygota</taxon>
        <taxon>Neoptera</taxon>
        <taxon>Paraneoptera</taxon>
        <taxon>Hemiptera</taxon>
        <taxon>Heteroptera</taxon>
        <taxon>Panheteroptera</taxon>
        <taxon>Cimicomorpha</taxon>
        <taxon>Reduviidae</taxon>
        <taxon>Triatominae</taxon>
        <taxon>Rhodnius</taxon>
    </lineage>
</organism>
<proteinExistence type="predicted"/>
<dbReference type="Proteomes" id="UP000015103">
    <property type="component" value="Unassembled WGS sequence"/>
</dbReference>
<sequence length="214" mass="25908">MDPRWVKILRKHLKPRGPQIDVPTYVYRQSATDEYLQRPPPGFMNWDKKVLNQKQNDFLLREITDILKQNEKYLYLHPQVIAILCLLIQSLAKTKPSDIKRHIKAKLKDPLFVGKVNLFLFEHGFDKFEDIVEHDEETKKQAKRTDKHYEGIKYYENMFRSDLPQSKRVKKVFKRCNWREPYPDYIIKRRNTLQITLPHFIKNRQQIFPLKPTF</sequence>
<dbReference type="HOGENOM" id="CLU_1290415_0_0_1"/>
<dbReference type="EMBL" id="ACPB03000569">
    <property type="status" value="NOT_ANNOTATED_CDS"/>
    <property type="molecule type" value="Genomic_DNA"/>
</dbReference>
<reference evidence="1" key="1">
    <citation type="submission" date="2015-05" db="UniProtKB">
        <authorList>
            <consortium name="EnsemblMetazoa"/>
        </authorList>
    </citation>
    <scope>IDENTIFICATION</scope>
</reference>
<dbReference type="InParanoid" id="T1HYH1"/>
<protein>
    <submittedName>
        <fullName evidence="1">Uncharacterized protein</fullName>
    </submittedName>
</protein>
<evidence type="ECO:0000313" key="1">
    <source>
        <dbReference type="EnsemblMetazoa" id="RPRC009091-PA"/>
    </source>
</evidence>
<keyword evidence="2" id="KW-1185">Reference proteome</keyword>
<name>T1HYH1_RHOPR</name>
<dbReference type="RefSeq" id="XP_073980622.1">
    <property type="nucleotide sequence ID" value="XM_074124521.1"/>
</dbReference>
<dbReference type="GeneID" id="141452408"/>
<evidence type="ECO:0000313" key="2">
    <source>
        <dbReference type="Proteomes" id="UP000015103"/>
    </source>
</evidence>
<dbReference type="VEuPathDB" id="VectorBase:RPRC009091"/>
<dbReference type="EnsemblMetazoa" id="RPRC009091-RA">
    <property type="protein sequence ID" value="RPRC009091-PA"/>
    <property type="gene ID" value="RPRC009091"/>
</dbReference>
<dbReference type="AlphaFoldDB" id="T1HYH1"/>
<accession>T1HYH1</accession>